<organism evidence="2 3">
    <name type="scientific">Coprinopsis marcescibilis</name>
    <name type="common">Agaric fungus</name>
    <name type="synonym">Psathyrella marcescibilis</name>
    <dbReference type="NCBI Taxonomy" id="230819"/>
    <lineage>
        <taxon>Eukaryota</taxon>
        <taxon>Fungi</taxon>
        <taxon>Dikarya</taxon>
        <taxon>Basidiomycota</taxon>
        <taxon>Agaricomycotina</taxon>
        <taxon>Agaricomycetes</taxon>
        <taxon>Agaricomycetidae</taxon>
        <taxon>Agaricales</taxon>
        <taxon>Agaricineae</taxon>
        <taxon>Psathyrellaceae</taxon>
        <taxon>Coprinopsis</taxon>
    </lineage>
</organism>
<name>A0A5C3L9W9_COPMA</name>
<feature type="transmembrane region" description="Helical" evidence="1">
    <location>
        <begin position="14"/>
        <end position="32"/>
    </location>
</feature>
<feature type="transmembrane region" description="Helical" evidence="1">
    <location>
        <begin position="304"/>
        <end position="329"/>
    </location>
</feature>
<dbReference type="AlphaFoldDB" id="A0A5C3L9W9"/>
<dbReference type="OrthoDB" id="72269at2759"/>
<dbReference type="STRING" id="230819.A0A5C3L9W9"/>
<feature type="transmembrane region" description="Helical" evidence="1">
    <location>
        <begin position="163"/>
        <end position="181"/>
    </location>
</feature>
<evidence type="ECO:0000313" key="3">
    <source>
        <dbReference type="Proteomes" id="UP000307440"/>
    </source>
</evidence>
<dbReference type="Proteomes" id="UP000307440">
    <property type="component" value="Unassembled WGS sequence"/>
</dbReference>
<dbReference type="EMBL" id="ML210191">
    <property type="protein sequence ID" value="TFK25048.1"/>
    <property type="molecule type" value="Genomic_DNA"/>
</dbReference>
<reference evidence="2 3" key="1">
    <citation type="journal article" date="2019" name="Nat. Ecol. Evol.">
        <title>Megaphylogeny resolves global patterns of mushroom evolution.</title>
        <authorList>
            <person name="Varga T."/>
            <person name="Krizsan K."/>
            <person name="Foldi C."/>
            <person name="Dima B."/>
            <person name="Sanchez-Garcia M."/>
            <person name="Sanchez-Ramirez S."/>
            <person name="Szollosi G.J."/>
            <person name="Szarkandi J.G."/>
            <person name="Papp V."/>
            <person name="Albert L."/>
            <person name="Andreopoulos W."/>
            <person name="Angelini C."/>
            <person name="Antonin V."/>
            <person name="Barry K.W."/>
            <person name="Bougher N.L."/>
            <person name="Buchanan P."/>
            <person name="Buyck B."/>
            <person name="Bense V."/>
            <person name="Catcheside P."/>
            <person name="Chovatia M."/>
            <person name="Cooper J."/>
            <person name="Damon W."/>
            <person name="Desjardin D."/>
            <person name="Finy P."/>
            <person name="Geml J."/>
            <person name="Haridas S."/>
            <person name="Hughes K."/>
            <person name="Justo A."/>
            <person name="Karasinski D."/>
            <person name="Kautmanova I."/>
            <person name="Kiss B."/>
            <person name="Kocsube S."/>
            <person name="Kotiranta H."/>
            <person name="LaButti K.M."/>
            <person name="Lechner B.E."/>
            <person name="Liimatainen K."/>
            <person name="Lipzen A."/>
            <person name="Lukacs Z."/>
            <person name="Mihaltcheva S."/>
            <person name="Morgado L.N."/>
            <person name="Niskanen T."/>
            <person name="Noordeloos M.E."/>
            <person name="Ohm R.A."/>
            <person name="Ortiz-Santana B."/>
            <person name="Ovrebo C."/>
            <person name="Racz N."/>
            <person name="Riley R."/>
            <person name="Savchenko A."/>
            <person name="Shiryaev A."/>
            <person name="Soop K."/>
            <person name="Spirin V."/>
            <person name="Szebenyi C."/>
            <person name="Tomsovsky M."/>
            <person name="Tulloss R.E."/>
            <person name="Uehling J."/>
            <person name="Grigoriev I.V."/>
            <person name="Vagvolgyi C."/>
            <person name="Papp T."/>
            <person name="Martin F.M."/>
            <person name="Miettinen O."/>
            <person name="Hibbett D.S."/>
            <person name="Nagy L.G."/>
        </authorList>
    </citation>
    <scope>NUCLEOTIDE SEQUENCE [LARGE SCALE GENOMIC DNA]</scope>
    <source>
        <strain evidence="2 3">CBS 121175</strain>
    </source>
</reference>
<keyword evidence="1" id="KW-0472">Membrane</keyword>
<feature type="transmembrane region" description="Helical" evidence="1">
    <location>
        <begin position="223"/>
        <end position="246"/>
    </location>
</feature>
<feature type="transmembrane region" description="Helical" evidence="1">
    <location>
        <begin position="187"/>
        <end position="203"/>
    </location>
</feature>
<feature type="transmembrane region" description="Helical" evidence="1">
    <location>
        <begin position="120"/>
        <end position="142"/>
    </location>
</feature>
<keyword evidence="1" id="KW-0812">Transmembrane</keyword>
<gene>
    <name evidence="2" type="ORF">FA15DRAFT_655430</name>
</gene>
<feature type="transmembrane region" description="Helical" evidence="1">
    <location>
        <begin position="280"/>
        <end position="297"/>
    </location>
</feature>
<feature type="transmembrane region" description="Helical" evidence="1">
    <location>
        <begin position="90"/>
        <end position="108"/>
    </location>
</feature>
<evidence type="ECO:0000313" key="2">
    <source>
        <dbReference type="EMBL" id="TFK25048.1"/>
    </source>
</evidence>
<protein>
    <submittedName>
        <fullName evidence="2">Uncharacterized protein</fullName>
    </submittedName>
</protein>
<keyword evidence="3" id="KW-1185">Reference proteome</keyword>
<keyword evidence="1" id="KW-1133">Transmembrane helix</keyword>
<accession>A0A5C3L9W9</accession>
<proteinExistence type="predicted"/>
<evidence type="ECO:0000256" key="1">
    <source>
        <dbReference type="SAM" id="Phobius"/>
    </source>
</evidence>
<sequence length="334" mass="36430">MTTGIKSFQFQDHVLPFLLFSSLLAVGGKYMFGNVEPSGLGDAINEPCKALGTSPFKLAYTGINEVDTGICILVSFFHETISDPLPKQQLIYYLSTGLIMGIFIGMESSRNHRGASITSLVAWLLMGQVISMAGVMPLYCLLFVFKKAYRQRTRISQTQAESIIASLVIGGGISTIAMINLPNTATIVVWQLYPVCMALAELIRRFIRPSLPTSKASDSGHKIIQVLLLAHLVGSALYHMTIVWSFKGDLELLKLFFIPSLAPVDPAERMGLKVLELLKWDYAIGVVAIMAATLWFASSARQVLGLLAFYVFGSPILGPGAATTAVVFWRETGL</sequence>